<sequence length="199" mass="22948">KDGNIFIDRSPQYFEHLLDWSRNGGETQDLINIIQAISGDGGRPNWADQTGLSTEINVKTFMKTLEYYGIDHETIDSELAVGNTLDIYWRGDKRTYKGTVKKSYFDNEEQELFIIINYEDGTSWKYKINQFDKTSGPYSHETQKHLHKKGKKTKWWHYGEDKGGIKIISKLETRLNPRPSCFAVGYDPNPVTGDNVSEL</sequence>
<reference evidence="1" key="1">
    <citation type="journal article" date="2014" name="Front. Microbiol.">
        <title>High frequency of phylogenetically diverse reductive dehalogenase-homologous genes in deep subseafloor sedimentary metagenomes.</title>
        <authorList>
            <person name="Kawai M."/>
            <person name="Futagami T."/>
            <person name="Toyoda A."/>
            <person name="Takaki Y."/>
            <person name="Nishi S."/>
            <person name="Hori S."/>
            <person name="Arai W."/>
            <person name="Tsubouchi T."/>
            <person name="Morono Y."/>
            <person name="Uchiyama I."/>
            <person name="Ito T."/>
            <person name="Fujiyama A."/>
            <person name="Inagaki F."/>
            <person name="Takami H."/>
        </authorList>
    </citation>
    <scope>NUCLEOTIDE SEQUENCE</scope>
    <source>
        <strain evidence="1">Expedition CK06-06</strain>
    </source>
</reference>
<organism evidence="1">
    <name type="scientific">marine sediment metagenome</name>
    <dbReference type="NCBI Taxonomy" id="412755"/>
    <lineage>
        <taxon>unclassified sequences</taxon>
        <taxon>metagenomes</taxon>
        <taxon>ecological metagenomes</taxon>
    </lineage>
</organism>
<dbReference type="Gene3D" id="3.30.710.10">
    <property type="entry name" value="Potassium Channel Kv1.1, Chain A"/>
    <property type="match status" value="1"/>
</dbReference>
<name>X1DQI4_9ZZZZ</name>
<proteinExistence type="predicted"/>
<evidence type="ECO:0000313" key="1">
    <source>
        <dbReference type="EMBL" id="GAH10475.1"/>
    </source>
</evidence>
<feature type="non-terminal residue" evidence="1">
    <location>
        <position position="1"/>
    </location>
</feature>
<protein>
    <submittedName>
        <fullName evidence="1">Uncharacterized protein</fullName>
    </submittedName>
</protein>
<dbReference type="EMBL" id="BART01035053">
    <property type="protein sequence ID" value="GAH10475.1"/>
    <property type="molecule type" value="Genomic_DNA"/>
</dbReference>
<gene>
    <name evidence="1" type="ORF">S01H4_59694</name>
</gene>
<dbReference type="InterPro" id="IPR011333">
    <property type="entry name" value="SKP1/BTB/POZ_sf"/>
</dbReference>
<accession>X1DQI4</accession>
<comment type="caution">
    <text evidence="1">The sequence shown here is derived from an EMBL/GenBank/DDBJ whole genome shotgun (WGS) entry which is preliminary data.</text>
</comment>
<dbReference type="AlphaFoldDB" id="X1DQI4"/>
<feature type="non-terminal residue" evidence="1">
    <location>
        <position position="199"/>
    </location>
</feature>
<dbReference type="SUPFAM" id="SSF54695">
    <property type="entry name" value="POZ domain"/>
    <property type="match status" value="1"/>
</dbReference>